<gene>
    <name evidence="2" type="ORF">PHYSODRAFT_389469</name>
    <name evidence="3" type="ORF">PHYSODRAFT_442915</name>
</gene>
<reference evidence="2" key="2">
    <citation type="submission" date="2011-09" db="EMBL/GenBank/DDBJ databases">
        <authorList>
            <consortium name="US DOE Joint Genome Institute (JGI-PGF)"/>
            <person name="Aerts A."/>
            <person name="Grimwood J."/>
            <person name="Schmutz J."/>
            <person name="Lucas S."/>
            <person name="Hammon N."/>
            <person name="Glavina del Rio T."/>
            <person name="Dalin E."/>
            <person name="Tice H."/>
            <person name="Pitluck S."/>
            <person name="Dehal P."/>
            <person name="Chapman J."/>
            <person name="Putman N.H."/>
            <person name="Salamov A.A."/>
            <person name="Terry A."/>
            <person name="Rokhsar D.S."/>
            <person name="Boore J.L."/>
            <person name="Tripathy S."/>
            <person name="Tyler B.M."/>
            <person name="Grigoriev I.V."/>
        </authorList>
    </citation>
    <scope>NUCLEOTIDE SEQUENCE</scope>
    <source>
        <strain evidence="2">P6497</strain>
    </source>
</reference>
<dbReference type="AlphaFoldDB" id="G5AI84"/>
<feature type="non-terminal residue" evidence="2">
    <location>
        <position position="79"/>
    </location>
</feature>
<feature type="non-terminal residue" evidence="2">
    <location>
        <position position="1"/>
    </location>
</feature>
<dbReference type="KEGG" id="psoj:PHYSODRAFT_389469"/>
<protein>
    <submittedName>
        <fullName evidence="2">Uncharacterized protein</fullName>
    </submittedName>
</protein>
<dbReference type="InParanoid" id="G5AI84"/>
<feature type="region of interest" description="Disordered" evidence="1">
    <location>
        <begin position="59"/>
        <end position="79"/>
    </location>
</feature>
<dbReference type="Gene3D" id="3.30.160.60">
    <property type="entry name" value="Classic Zinc Finger"/>
    <property type="match status" value="1"/>
</dbReference>
<evidence type="ECO:0000313" key="4">
    <source>
        <dbReference type="Proteomes" id="UP000002640"/>
    </source>
</evidence>
<dbReference type="Proteomes" id="UP000002640">
    <property type="component" value="Unassembled WGS sequence"/>
</dbReference>
<proteinExistence type="predicted"/>
<dbReference type="RefSeq" id="XP_009539785.1">
    <property type="nucleotide sequence ID" value="XM_009541490.1"/>
</dbReference>
<evidence type="ECO:0000313" key="2">
    <source>
        <dbReference type="EMBL" id="EGZ04809.1"/>
    </source>
</evidence>
<dbReference type="Pfam" id="PF13913">
    <property type="entry name" value="zf-C2HC_2"/>
    <property type="match status" value="1"/>
</dbReference>
<organism evidence="4">
    <name type="scientific">Phytophthora sojae (strain P6497)</name>
    <name type="common">Soybean stem and root rot agent</name>
    <name type="synonym">Phytophthora megasperma f. sp. glycines</name>
    <dbReference type="NCBI Taxonomy" id="1094619"/>
    <lineage>
        <taxon>Eukaryota</taxon>
        <taxon>Sar</taxon>
        <taxon>Stramenopiles</taxon>
        <taxon>Oomycota</taxon>
        <taxon>Peronosporomycetes</taxon>
        <taxon>Peronosporales</taxon>
        <taxon>Peronosporaceae</taxon>
        <taxon>Phytophthora</taxon>
    </lineage>
</organism>
<evidence type="ECO:0000313" key="3">
    <source>
        <dbReference type="EMBL" id="EGZ18140.1"/>
    </source>
</evidence>
<dbReference type="KEGG" id="psoj:PHYSODRAFT_442915"/>
<keyword evidence="4" id="KW-1185">Reference proteome</keyword>
<dbReference type="GeneID" id="20652709"/>
<dbReference type="EMBL" id="JH159154">
    <property type="protein sequence ID" value="EGZ18140.1"/>
    <property type="molecule type" value="Genomic_DNA"/>
</dbReference>
<reference evidence="2 4" key="1">
    <citation type="journal article" date="2006" name="Science">
        <title>Phytophthora genome sequences uncover evolutionary origins and mechanisms of pathogenesis.</title>
        <authorList>
            <person name="Tyler B.M."/>
            <person name="Tripathy S."/>
            <person name="Zhang X."/>
            <person name="Dehal P."/>
            <person name="Jiang R.H."/>
            <person name="Aerts A."/>
            <person name="Arredondo F.D."/>
            <person name="Baxter L."/>
            <person name="Bensasson D."/>
            <person name="Beynon J.L."/>
            <person name="Chapman J."/>
            <person name="Damasceno C.M."/>
            <person name="Dorrance A.E."/>
            <person name="Dou D."/>
            <person name="Dickerman A.W."/>
            <person name="Dubchak I.L."/>
            <person name="Garbelotto M."/>
            <person name="Gijzen M."/>
            <person name="Gordon S.G."/>
            <person name="Govers F."/>
            <person name="Grunwald N.J."/>
            <person name="Huang W."/>
            <person name="Ivors K.L."/>
            <person name="Jones R.W."/>
            <person name="Kamoun S."/>
            <person name="Krampis K."/>
            <person name="Lamour K.H."/>
            <person name="Lee M.K."/>
            <person name="McDonald W.H."/>
            <person name="Medina M."/>
            <person name="Meijer H.J."/>
            <person name="Nordberg E.K."/>
            <person name="Maclean D.J."/>
            <person name="Ospina-Giraldo M.D."/>
            <person name="Morris P.F."/>
            <person name="Phuntumart V."/>
            <person name="Putnam N.H."/>
            <person name="Rash S."/>
            <person name="Rose J.K."/>
            <person name="Sakihama Y."/>
            <person name="Salamov A.A."/>
            <person name="Savidor A."/>
            <person name="Scheuring C.F."/>
            <person name="Smith B.M."/>
            <person name="Sobral B.W."/>
            <person name="Terry A."/>
            <person name="Torto-Alalibo T.A."/>
            <person name="Win J."/>
            <person name="Xu Z."/>
            <person name="Zhang H."/>
            <person name="Grigoriev I.V."/>
            <person name="Rokhsar D.S."/>
            <person name="Boore J.L."/>
        </authorList>
    </citation>
    <scope>NUCLEOTIDE SEQUENCE [LARGE SCALE GENOMIC DNA]</scope>
    <source>
        <strain evidence="2 4">P6497</strain>
    </source>
</reference>
<dbReference type="RefSeq" id="XP_009527198.1">
    <property type="nucleotide sequence ID" value="XM_009528903.1"/>
</dbReference>
<dbReference type="GeneID" id="20651041"/>
<sequence>RANDFHVHIASCSGKPVSSDNNGFTQHSTLFQRASMDLNLPEADGRVRCKLCERAFSQDRISKHQSVCHGKPRSESERR</sequence>
<name>G5AI84_PHYSP</name>
<accession>G5AI84</accession>
<dbReference type="EMBL" id="JH159174">
    <property type="protein sequence ID" value="EGZ04809.1"/>
    <property type="molecule type" value="Genomic_DNA"/>
</dbReference>
<evidence type="ECO:0000256" key="1">
    <source>
        <dbReference type="SAM" id="MobiDB-lite"/>
    </source>
</evidence>